<feature type="compositionally biased region" description="Low complexity" evidence="1">
    <location>
        <begin position="104"/>
        <end position="127"/>
    </location>
</feature>
<gene>
    <name evidence="2" type="ORF">IWW36_001836</name>
</gene>
<evidence type="ECO:0000256" key="1">
    <source>
        <dbReference type="SAM" id="MobiDB-lite"/>
    </source>
</evidence>
<feature type="compositionally biased region" description="Low complexity" evidence="1">
    <location>
        <begin position="47"/>
        <end position="70"/>
    </location>
</feature>
<name>A0A9W8IEN6_9FUNG</name>
<protein>
    <submittedName>
        <fullName evidence="2">Uncharacterized protein</fullName>
    </submittedName>
</protein>
<feature type="compositionally biased region" description="Pro residues" evidence="1">
    <location>
        <begin position="89"/>
        <end position="103"/>
    </location>
</feature>
<dbReference type="AlphaFoldDB" id="A0A9W8IEN6"/>
<organism evidence="2 3">
    <name type="scientific">Coemansia brasiliensis</name>
    <dbReference type="NCBI Taxonomy" id="2650707"/>
    <lineage>
        <taxon>Eukaryota</taxon>
        <taxon>Fungi</taxon>
        <taxon>Fungi incertae sedis</taxon>
        <taxon>Zoopagomycota</taxon>
        <taxon>Kickxellomycotina</taxon>
        <taxon>Kickxellomycetes</taxon>
        <taxon>Kickxellales</taxon>
        <taxon>Kickxellaceae</taxon>
        <taxon>Coemansia</taxon>
    </lineage>
</organism>
<feature type="region of interest" description="Disordered" evidence="1">
    <location>
        <begin position="426"/>
        <end position="518"/>
    </location>
</feature>
<feature type="region of interest" description="Disordered" evidence="1">
    <location>
        <begin position="1"/>
        <end position="209"/>
    </location>
</feature>
<feature type="compositionally biased region" description="Low complexity" evidence="1">
    <location>
        <begin position="140"/>
        <end position="150"/>
    </location>
</feature>
<keyword evidence="3" id="KW-1185">Reference proteome</keyword>
<feature type="compositionally biased region" description="Pro residues" evidence="1">
    <location>
        <begin position="184"/>
        <end position="200"/>
    </location>
</feature>
<feature type="compositionally biased region" description="Low complexity" evidence="1">
    <location>
        <begin position="162"/>
        <end position="183"/>
    </location>
</feature>
<feature type="compositionally biased region" description="Low complexity" evidence="1">
    <location>
        <begin position="482"/>
        <end position="494"/>
    </location>
</feature>
<dbReference type="OrthoDB" id="5599569at2759"/>
<feature type="compositionally biased region" description="Gly residues" evidence="1">
    <location>
        <begin position="471"/>
        <end position="481"/>
    </location>
</feature>
<dbReference type="EMBL" id="JANBUW010000030">
    <property type="protein sequence ID" value="KAJ2850518.1"/>
    <property type="molecule type" value="Genomic_DNA"/>
</dbReference>
<proteinExistence type="predicted"/>
<sequence>MNFPGDYNGGSGAGGFQMPGMNEEGDLTRGYNGPMDPYGGGPPGYARPPNSDNYGPPQGYGSSGPNQGPPQGYGPPGPNQRPPQGYGNPRPPHGYGPPGPDQRPPQGYNGGSPHSSPGPNNGPQGYNRPPPQQGPGGYGPRPQQQRPYGQAPNKQRPEMDDGPIGPAPSSYGSSASLPGAGRPQNPPKQRPPKNQGPPPQQSASPLGGLDMASLAPLAMGLFGGGNKGGDKGSSGGGLGALAALAPMAMGLLSSGGGGKSGSGGGGGLGPLMGIASSFLGGGGGSGGNKKSSAAGGDFFSGILAKVFGSGTRDIENGSMQGLDRKDAEHFHRVIYMEQADLRSFNDEQLGAAAAIQAIGQMHKTGSLNGGHEDASQKMLGAVMGEAVSLVERQESMGGSADKEETATAAVRTALKVIDDAANMHTQYGASEPHPMHRDNSFGSSSSNQYHYPAEQPPYSAPTGGYPQSGGYQQGYPGGFQGGYNHQSGYDQSGYNQGGYNQGYNQGGYNPGGYNPGGY</sequence>
<dbReference type="Proteomes" id="UP001139887">
    <property type="component" value="Unassembled WGS sequence"/>
</dbReference>
<evidence type="ECO:0000313" key="2">
    <source>
        <dbReference type="EMBL" id="KAJ2850518.1"/>
    </source>
</evidence>
<feature type="compositionally biased region" description="Polar residues" evidence="1">
    <location>
        <begin position="440"/>
        <end position="449"/>
    </location>
</feature>
<feature type="compositionally biased region" description="Gly residues" evidence="1">
    <location>
        <begin position="495"/>
        <end position="518"/>
    </location>
</feature>
<reference evidence="2" key="1">
    <citation type="submission" date="2022-07" db="EMBL/GenBank/DDBJ databases">
        <title>Phylogenomic reconstructions and comparative analyses of Kickxellomycotina fungi.</title>
        <authorList>
            <person name="Reynolds N.K."/>
            <person name="Stajich J.E."/>
            <person name="Barry K."/>
            <person name="Grigoriev I.V."/>
            <person name="Crous P."/>
            <person name="Smith M.E."/>
        </authorList>
    </citation>
    <scope>NUCLEOTIDE SEQUENCE</scope>
    <source>
        <strain evidence="2">NRRL 1566</strain>
    </source>
</reference>
<accession>A0A9W8IEN6</accession>
<comment type="caution">
    <text evidence="2">The sequence shown here is derived from an EMBL/GenBank/DDBJ whole genome shotgun (WGS) entry which is preliminary data.</text>
</comment>
<feature type="compositionally biased region" description="Gly residues" evidence="1">
    <location>
        <begin position="7"/>
        <end position="17"/>
    </location>
</feature>
<feature type="compositionally biased region" description="Pro residues" evidence="1">
    <location>
        <begin position="72"/>
        <end position="81"/>
    </location>
</feature>
<evidence type="ECO:0000313" key="3">
    <source>
        <dbReference type="Proteomes" id="UP001139887"/>
    </source>
</evidence>